<evidence type="ECO:0008006" key="10">
    <source>
        <dbReference type="Google" id="ProtNLM"/>
    </source>
</evidence>
<protein>
    <recommendedName>
        <fullName evidence="10">Neurotransmitter-gated ion-channel ligand-binding domain-containing protein</fullName>
    </recommendedName>
</protein>
<dbReference type="GO" id="GO:0005230">
    <property type="term" value="F:extracellular ligand-gated monoatomic ion channel activity"/>
    <property type="evidence" value="ECO:0007669"/>
    <property type="project" value="InterPro"/>
</dbReference>
<dbReference type="Gene3D" id="2.70.170.10">
    <property type="entry name" value="Neurotransmitter-gated ion-channel ligand-binding domain"/>
    <property type="match status" value="1"/>
</dbReference>
<evidence type="ECO:0000259" key="6">
    <source>
        <dbReference type="Pfam" id="PF02931"/>
    </source>
</evidence>
<comment type="subcellular location">
    <subcellularLocation>
        <location evidence="1">Membrane</location>
        <topology evidence="1">Multi-pass membrane protein</topology>
    </subcellularLocation>
</comment>
<sequence>MTASLTHVNALFYNARCPHKIVVEGALSIGVDEILNLGAIDAAIRPNLRTGPTVVNVSFTLHTLDIDPGKKIAMVSGDLMQEWYEENLQFNAHSGGLLLNDIQFPSSSPQQAKVWRPDLFVAESAGPVSAVPNHSFLRIYHDGVVHWVQRVYYVFPCELDLTGYPLGQQVCQLRLQSIGHDTNELEPRWKNDRAVHTDNAVISHNLYLHHIQQLREIVAIPNRNKVQLQMQFDIEISQGWTIKHTIVPMIACVLTAYLSFFINIRAIGARMTCVMLAMVTAAIFHENTYRQVPAASYTMALEVFTGTCLAFIFFAAVESVIVDLLAHKSTKYAPTNSIRANYSPDIPM</sequence>
<dbReference type="Proteomes" id="UP001497623">
    <property type="component" value="Unassembled WGS sequence"/>
</dbReference>
<dbReference type="SUPFAM" id="SSF90112">
    <property type="entry name" value="Neurotransmitter-gated ion-channel transmembrane pore"/>
    <property type="match status" value="1"/>
</dbReference>
<feature type="transmembrane region" description="Helical" evidence="5">
    <location>
        <begin position="267"/>
        <end position="284"/>
    </location>
</feature>
<dbReference type="InterPro" id="IPR006202">
    <property type="entry name" value="Neur_chan_lig-bd"/>
</dbReference>
<dbReference type="InterPro" id="IPR036734">
    <property type="entry name" value="Neur_chan_lig-bd_sf"/>
</dbReference>
<dbReference type="AlphaFoldDB" id="A0AAV2PV56"/>
<feature type="transmembrane region" description="Helical" evidence="5">
    <location>
        <begin position="240"/>
        <end position="260"/>
    </location>
</feature>
<dbReference type="GO" id="GO:0004888">
    <property type="term" value="F:transmembrane signaling receptor activity"/>
    <property type="evidence" value="ECO:0007669"/>
    <property type="project" value="InterPro"/>
</dbReference>
<dbReference type="CDD" id="cd18989">
    <property type="entry name" value="LGIC_ECD_cation"/>
    <property type="match status" value="1"/>
</dbReference>
<evidence type="ECO:0000256" key="1">
    <source>
        <dbReference type="ARBA" id="ARBA00004141"/>
    </source>
</evidence>
<dbReference type="EMBL" id="CAXKWB010001922">
    <property type="protein sequence ID" value="CAL4065816.1"/>
    <property type="molecule type" value="Genomic_DNA"/>
</dbReference>
<evidence type="ECO:0000256" key="3">
    <source>
        <dbReference type="ARBA" id="ARBA00022989"/>
    </source>
</evidence>
<dbReference type="Pfam" id="PF02932">
    <property type="entry name" value="Neur_chan_memb"/>
    <property type="match status" value="1"/>
</dbReference>
<keyword evidence="9" id="KW-1185">Reference proteome</keyword>
<dbReference type="InterPro" id="IPR036719">
    <property type="entry name" value="Neuro-gated_channel_TM_sf"/>
</dbReference>
<evidence type="ECO:0000256" key="4">
    <source>
        <dbReference type="ARBA" id="ARBA00023136"/>
    </source>
</evidence>
<dbReference type="InterPro" id="IPR006201">
    <property type="entry name" value="Neur_channel"/>
</dbReference>
<gene>
    <name evidence="8" type="ORF">MNOR_LOCUS5094</name>
</gene>
<dbReference type="Pfam" id="PF02931">
    <property type="entry name" value="Neur_chan_LBD"/>
    <property type="match status" value="1"/>
</dbReference>
<dbReference type="InterPro" id="IPR038050">
    <property type="entry name" value="Neuro_actylchol_rec"/>
</dbReference>
<feature type="domain" description="Neurotransmitter-gated ion-channel ligand-binding" evidence="6">
    <location>
        <begin position="41"/>
        <end position="219"/>
    </location>
</feature>
<organism evidence="8 9">
    <name type="scientific">Meganyctiphanes norvegica</name>
    <name type="common">Northern krill</name>
    <name type="synonym">Thysanopoda norvegica</name>
    <dbReference type="NCBI Taxonomy" id="48144"/>
    <lineage>
        <taxon>Eukaryota</taxon>
        <taxon>Metazoa</taxon>
        <taxon>Ecdysozoa</taxon>
        <taxon>Arthropoda</taxon>
        <taxon>Crustacea</taxon>
        <taxon>Multicrustacea</taxon>
        <taxon>Malacostraca</taxon>
        <taxon>Eumalacostraca</taxon>
        <taxon>Eucarida</taxon>
        <taxon>Euphausiacea</taxon>
        <taxon>Euphausiidae</taxon>
        <taxon>Meganyctiphanes</taxon>
    </lineage>
</organism>
<feature type="transmembrane region" description="Helical" evidence="5">
    <location>
        <begin position="304"/>
        <end position="326"/>
    </location>
</feature>
<comment type="caution">
    <text evidence="8">The sequence shown here is derived from an EMBL/GenBank/DDBJ whole genome shotgun (WGS) entry which is preliminary data.</text>
</comment>
<accession>A0AAV2PV56</accession>
<keyword evidence="4 5" id="KW-0472">Membrane</keyword>
<keyword evidence="3 5" id="KW-1133">Transmembrane helix</keyword>
<dbReference type="SUPFAM" id="SSF63712">
    <property type="entry name" value="Nicotinic receptor ligand binding domain-like"/>
    <property type="match status" value="1"/>
</dbReference>
<evidence type="ECO:0000256" key="2">
    <source>
        <dbReference type="ARBA" id="ARBA00022692"/>
    </source>
</evidence>
<dbReference type="GO" id="GO:0016020">
    <property type="term" value="C:membrane"/>
    <property type="evidence" value="ECO:0007669"/>
    <property type="project" value="UniProtKB-SubCell"/>
</dbReference>
<evidence type="ECO:0000313" key="8">
    <source>
        <dbReference type="EMBL" id="CAL4065816.1"/>
    </source>
</evidence>
<dbReference type="Gene3D" id="1.20.58.390">
    <property type="entry name" value="Neurotransmitter-gated ion-channel transmembrane domain"/>
    <property type="match status" value="1"/>
</dbReference>
<evidence type="ECO:0000259" key="7">
    <source>
        <dbReference type="Pfam" id="PF02932"/>
    </source>
</evidence>
<dbReference type="InterPro" id="IPR006029">
    <property type="entry name" value="Neurotrans-gated_channel_TM"/>
</dbReference>
<name>A0AAV2PV56_MEGNR</name>
<reference evidence="8 9" key="1">
    <citation type="submission" date="2024-05" db="EMBL/GenBank/DDBJ databases">
        <authorList>
            <person name="Wallberg A."/>
        </authorList>
    </citation>
    <scope>NUCLEOTIDE SEQUENCE [LARGE SCALE GENOMIC DNA]</scope>
</reference>
<feature type="domain" description="Neurotransmitter-gated ion-channel transmembrane" evidence="7">
    <location>
        <begin position="245"/>
        <end position="332"/>
    </location>
</feature>
<proteinExistence type="predicted"/>
<feature type="non-terminal residue" evidence="8">
    <location>
        <position position="348"/>
    </location>
</feature>
<keyword evidence="2 5" id="KW-0812">Transmembrane</keyword>
<evidence type="ECO:0000256" key="5">
    <source>
        <dbReference type="SAM" id="Phobius"/>
    </source>
</evidence>
<evidence type="ECO:0000313" key="9">
    <source>
        <dbReference type="Proteomes" id="UP001497623"/>
    </source>
</evidence>
<dbReference type="PANTHER" id="PTHR18945">
    <property type="entry name" value="NEUROTRANSMITTER GATED ION CHANNEL"/>
    <property type="match status" value="1"/>
</dbReference>